<evidence type="ECO:0000313" key="4">
    <source>
        <dbReference type="Proteomes" id="UP001595867"/>
    </source>
</evidence>
<comment type="caution">
    <text evidence="3">The sequence shown here is derived from an EMBL/GenBank/DDBJ whole genome shotgun (WGS) entry which is preliminary data.</text>
</comment>
<sequence length="139" mass="15251">MSDWNAQVIDEFRANGGRVGGPFEGAPMVLIHHRGRKSGREMVSPLVYLPHESDDDVIYVIASKGGAPENPGWYYNLTAAGSGAVERGTETYSVAVRELTGEERDRRFGEQVDLRPNFAGYAEKTAGIRTIPVLELTRA</sequence>
<accession>A0ABV8J137</accession>
<dbReference type="NCBIfam" id="TIGR00026">
    <property type="entry name" value="hi_GC_TIGR00026"/>
    <property type="match status" value="1"/>
</dbReference>
<organism evidence="3 4">
    <name type="scientific">Actinoplanes subglobosus</name>
    <dbReference type="NCBI Taxonomy" id="1547892"/>
    <lineage>
        <taxon>Bacteria</taxon>
        <taxon>Bacillati</taxon>
        <taxon>Actinomycetota</taxon>
        <taxon>Actinomycetes</taxon>
        <taxon>Micromonosporales</taxon>
        <taxon>Micromonosporaceae</taxon>
        <taxon>Actinoplanes</taxon>
    </lineage>
</organism>
<gene>
    <name evidence="3" type="ORF">ACFO0C_35720</name>
</gene>
<reference evidence="4" key="1">
    <citation type="journal article" date="2019" name="Int. J. Syst. Evol. Microbiol.">
        <title>The Global Catalogue of Microorganisms (GCM) 10K type strain sequencing project: providing services to taxonomists for standard genome sequencing and annotation.</title>
        <authorList>
            <consortium name="The Broad Institute Genomics Platform"/>
            <consortium name="The Broad Institute Genome Sequencing Center for Infectious Disease"/>
            <person name="Wu L."/>
            <person name="Ma J."/>
        </authorList>
    </citation>
    <scope>NUCLEOTIDE SEQUENCE [LARGE SCALE GENOMIC DNA]</scope>
    <source>
        <strain evidence="4">TBRC 5832</strain>
    </source>
</reference>
<evidence type="ECO:0000256" key="1">
    <source>
        <dbReference type="ARBA" id="ARBA00008710"/>
    </source>
</evidence>
<name>A0ABV8J137_9ACTN</name>
<dbReference type="InterPro" id="IPR012349">
    <property type="entry name" value="Split_barrel_FMN-bd"/>
</dbReference>
<dbReference type="InterPro" id="IPR004378">
    <property type="entry name" value="F420H2_quin_Rdtase"/>
</dbReference>
<proteinExistence type="inferred from homology"/>
<dbReference type="PANTHER" id="PTHR39428:SF1">
    <property type="entry name" value="F420H(2)-DEPENDENT QUINONE REDUCTASE RV1261C"/>
    <property type="match status" value="1"/>
</dbReference>
<dbReference type="Proteomes" id="UP001595867">
    <property type="component" value="Unassembled WGS sequence"/>
</dbReference>
<evidence type="ECO:0000256" key="2">
    <source>
        <dbReference type="ARBA" id="ARBA00049106"/>
    </source>
</evidence>
<evidence type="ECO:0000313" key="3">
    <source>
        <dbReference type="EMBL" id="MFC4070308.1"/>
    </source>
</evidence>
<comment type="similarity">
    <text evidence="1">Belongs to the F420H(2)-dependent quinone reductase family.</text>
</comment>
<dbReference type="EMBL" id="JBHSBL010000024">
    <property type="protein sequence ID" value="MFC4070308.1"/>
    <property type="molecule type" value="Genomic_DNA"/>
</dbReference>
<dbReference type="Pfam" id="PF04075">
    <property type="entry name" value="F420H2_quin_red"/>
    <property type="match status" value="1"/>
</dbReference>
<dbReference type="RefSeq" id="WP_378071192.1">
    <property type="nucleotide sequence ID" value="NZ_JBHSBL010000024.1"/>
</dbReference>
<keyword evidence="4" id="KW-1185">Reference proteome</keyword>
<dbReference type="Gene3D" id="2.30.110.10">
    <property type="entry name" value="Electron Transport, Fmn-binding Protein, Chain A"/>
    <property type="match status" value="1"/>
</dbReference>
<comment type="catalytic activity">
    <reaction evidence="2">
        <text>oxidized coenzyme F420-(gamma-L-Glu)(n) + a quinol + H(+) = reduced coenzyme F420-(gamma-L-Glu)(n) + a quinone</text>
        <dbReference type="Rhea" id="RHEA:39663"/>
        <dbReference type="Rhea" id="RHEA-COMP:12939"/>
        <dbReference type="Rhea" id="RHEA-COMP:14378"/>
        <dbReference type="ChEBI" id="CHEBI:15378"/>
        <dbReference type="ChEBI" id="CHEBI:24646"/>
        <dbReference type="ChEBI" id="CHEBI:132124"/>
        <dbReference type="ChEBI" id="CHEBI:133980"/>
        <dbReference type="ChEBI" id="CHEBI:139511"/>
    </reaction>
</comment>
<dbReference type="PANTHER" id="PTHR39428">
    <property type="entry name" value="F420H(2)-DEPENDENT QUINONE REDUCTASE RV1261C"/>
    <property type="match status" value="1"/>
</dbReference>
<protein>
    <submittedName>
        <fullName evidence="3">Nitroreductase family deazaflavin-dependent oxidoreductase</fullName>
    </submittedName>
</protein>